<dbReference type="Proteomes" id="UP000050874">
    <property type="component" value="Unassembled WGS sequence"/>
</dbReference>
<comment type="caution">
    <text evidence="1">The sequence shown here is derived from an EMBL/GenBank/DDBJ whole genome shotgun (WGS) entry which is preliminary data.</text>
</comment>
<dbReference type="AlphaFoldDB" id="A0A0R2PNR3"/>
<reference evidence="2" key="1">
    <citation type="submission" date="2015-10" db="EMBL/GenBank/DDBJ databases">
        <title>Metagenome-Assembled Genomes uncover a global brackish microbiome.</title>
        <authorList>
            <person name="Hugerth L.W."/>
            <person name="Larsson J."/>
            <person name="Alneberg J."/>
            <person name="Lindh M.V."/>
            <person name="Legrand C."/>
            <person name="Pinhassi J."/>
            <person name="Andersson A."/>
        </authorList>
    </citation>
    <scope>NUCLEOTIDE SEQUENCE [LARGE SCALE GENOMIC DNA]</scope>
</reference>
<evidence type="ECO:0000313" key="2">
    <source>
        <dbReference type="Proteomes" id="UP000050874"/>
    </source>
</evidence>
<name>A0A0R2PNR3_9GAMM</name>
<proteinExistence type="predicted"/>
<sequence>MQIFKNISTAPKGGEINHAVNAKFDEDGNLNFTEHDMGEGVKEFWGRDEYEYFFTIPEKEVARFTIGSFLTSFNLGQKVTVGDLRTMCDEMKIKYLVNSWF</sequence>
<protein>
    <submittedName>
        <fullName evidence="1">Uncharacterized protein</fullName>
    </submittedName>
</protein>
<gene>
    <name evidence="1" type="ORF">ABR63_01555</name>
</gene>
<accession>A0A0R2PNR3</accession>
<evidence type="ECO:0000313" key="1">
    <source>
        <dbReference type="EMBL" id="KRO39630.1"/>
    </source>
</evidence>
<organism evidence="1 2">
    <name type="scientific">SAR86 cluster bacterium BACL1 MAG-120920-bin57</name>
    <dbReference type="NCBI Taxonomy" id="1655571"/>
    <lineage>
        <taxon>Bacteria</taxon>
        <taxon>Pseudomonadati</taxon>
        <taxon>Pseudomonadota</taxon>
        <taxon>Gammaproteobacteria</taxon>
        <taxon>SAR86 cluster</taxon>
    </lineage>
</organism>
<dbReference type="EMBL" id="LIAV01000202">
    <property type="protein sequence ID" value="KRO39630.1"/>
    <property type="molecule type" value="Genomic_DNA"/>
</dbReference>